<protein>
    <submittedName>
        <fullName evidence="1">Uncharacterized protein</fullName>
    </submittedName>
</protein>
<evidence type="ECO:0000313" key="1">
    <source>
        <dbReference type="EMBL" id="KKN76331.1"/>
    </source>
</evidence>
<organism evidence="1">
    <name type="scientific">marine sediment metagenome</name>
    <dbReference type="NCBI Taxonomy" id="412755"/>
    <lineage>
        <taxon>unclassified sequences</taxon>
        <taxon>metagenomes</taxon>
        <taxon>ecological metagenomes</taxon>
    </lineage>
</organism>
<gene>
    <name evidence="1" type="ORF">LCGC14_0371830</name>
</gene>
<proteinExistence type="predicted"/>
<name>A0A0F9VSA0_9ZZZZ</name>
<comment type="caution">
    <text evidence="1">The sequence shown here is derived from an EMBL/GenBank/DDBJ whole genome shotgun (WGS) entry which is preliminary data.</text>
</comment>
<dbReference type="AlphaFoldDB" id="A0A0F9VSA0"/>
<reference evidence="1" key="1">
    <citation type="journal article" date="2015" name="Nature">
        <title>Complex archaea that bridge the gap between prokaryotes and eukaryotes.</title>
        <authorList>
            <person name="Spang A."/>
            <person name="Saw J.H."/>
            <person name="Jorgensen S.L."/>
            <person name="Zaremba-Niedzwiedzka K."/>
            <person name="Martijn J."/>
            <person name="Lind A.E."/>
            <person name="van Eijk R."/>
            <person name="Schleper C."/>
            <person name="Guy L."/>
            <person name="Ettema T.J."/>
        </authorList>
    </citation>
    <scope>NUCLEOTIDE SEQUENCE</scope>
</reference>
<dbReference type="EMBL" id="LAZR01000297">
    <property type="protein sequence ID" value="KKN76331.1"/>
    <property type="molecule type" value="Genomic_DNA"/>
</dbReference>
<accession>A0A0F9VSA0</accession>
<sequence>MSRKNKKSIWIDKGLHSWYKQHALNASVSEDRTVSIEEVINQALETYKIKKEDQK</sequence>